<keyword evidence="4" id="KW-0675">Receptor</keyword>
<dbReference type="AlphaFoldDB" id="K1T4U9"/>
<evidence type="ECO:0000256" key="2">
    <source>
        <dbReference type="ARBA" id="ARBA00023136"/>
    </source>
</evidence>
<reference evidence="4" key="1">
    <citation type="journal article" date="2013" name="Environ. Microbiol.">
        <title>Microbiota from the distal guts of lean and obese adolescents exhibit partial functional redundancy besides clear differences in community structure.</title>
        <authorList>
            <person name="Ferrer M."/>
            <person name="Ruiz A."/>
            <person name="Lanza F."/>
            <person name="Haange S.B."/>
            <person name="Oberbach A."/>
            <person name="Till H."/>
            <person name="Bargiela R."/>
            <person name="Campoy C."/>
            <person name="Segura M.T."/>
            <person name="Richter M."/>
            <person name="von Bergen M."/>
            <person name="Seifert J."/>
            <person name="Suarez A."/>
        </authorList>
    </citation>
    <scope>NUCLEOTIDE SEQUENCE</scope>
</reference>
<name>K1T4U9_9ZZZZ</name>
<comment type="caution">
    <text evidence="4">The sequence shown here is derived from an EMBL/GenBank/DDBJ whole genome shotgun (WGS) entry which is preliminary data.</text>
</comment>
<dbReference type="SUPFAM" id="SSF56935">
    <property type="entry name" value="Porins"/>
    <property type="match status" value="1"/>
</dbReference>
<keyword evidence="3" id="KW-0998">Cell outer membrane</keyword>
<gene>
    <name evidence="4" type="ORF">LEA_11768</name>
</gene>
<protein>
    <submittedName>
        <fullName evidence="4">Protein containing TonB-dependent receptor, beta-barrel domain protein</fullName>
    </submittedName>
</protein>
<dbReference type="InterPro" id="IPR036942">
    <property type="entry name" value="Beta-barrel_TonB_sf"/>
</dbReference>
<feature type="non-terminal residue" evidence="4">
    <location>
        <position position="250"/>
    </location>
</feature>
<dbReference type="EMBL" id="AJWY01007942">
    <property type="protein sequence ID" value="EKC62584.1"/>
    <property type="molecule type" value="Genomic_DNA"/>
</dbReference>
<sequence length="250" mass="28059">PSFMVLYPAPSYSDRLAFAPGTTADGTSFYAYYTQPTTPVRNPDLKWQYTLQSEIGVEATILGTRLSVSFYRNRTFNPYMSRTIYTPFTYRLTTQADLEAGCTIPSADRIYTIDRQTGVVTVSDRTGAQADQVMGYKERNTFVAQTQYTNGSPVERIGLDFAADFAQIRPLRTQLRIDGNYYRYKGLNLTEVASTLSSSSSMADGSPYRYVGYYVGSTSVSNGSLEKQLNLNLTVITHIPRIRMIFSVRL</sequence>
<keyword evidence="2" id="KW-0472">Membrane</keyword>
<evidence type="ECO:0000256" key="1">
    <source>
        <dbReference type="ARBA" id="ARBA00004442"/>
    </source>
</evidence>
<evidence type="ECO:0000256" key="3">
    <source>
        <dbReference type="ARBA" id="ARBA00023237"/>
    </source>
</evidence>
<accession>K1T4U9</accession>
<feature type="non-terminal residue" evidence="4">
    <location>
        <position position="1"/>
    </location>
</feature>
<dbReference type="GO" id="GO:0009279">
    <property type="term" value="C:cell outer membrane"/>
    <property type="evidence" value="ECO:0007669"/>
    <property type="project" value="UniProtKB-SubCell"/>
</dbReference>
<evidence type="ECO:0000313" key="4">
    <source>
        <dbReference type="EMBL" id="EKC62584.1"/>
    </source>
</evidence>
<comment type="subcellular location">
    <subcellularLocation>
        <location evidence="1">Cell outer membrane</location>
    </subcellularLocation>
</comment>
<proteinExistence type="predicted"/>
<organism evidence="4">
    <name type="scientific">human gut metagenome</name>
    <dbReference type="NCBI Taxonomy" id="408170"/>
    <lineage>
        <taxon>unclassified sequences</taxon>
        <taxon>metagenomes</taxon>
        <taxon>organismal metagenomes</taxon>
    </lineage>
</organism>
<dbReference type="Gene3D" id="2.40.170.20">
    <property type="entry name" value="TonB-dependent receptor, beta-barrel domain"/>
    <property type="match status" value="1"/>
</dbReference>